<proteinExistence type="predicted"/>
<protein>
    <submittedName>
        <fullName evidence="2">Uncharacterized protein</fullName>
    </submittedName>
</protein>
<dbReference type="PANTHER" id="PTHR37245:SF4">
    <property type="entry name" value="PAMP-INDUCED SECRETED PEPTIDE 1"/>
    <property type="match status" value="1"/>
</dbReference>
<evidence type="ECO:0000256" key="1">
    <source>
        <dbReference type="SAM" id="SignalP"/>
    </source>
</evidence>
<organism evidence="2 3">
    <name type="scientific">Acorus calamus</name>
    <name type="common">Sweet flag</name>
    <dbReference type="NCBI Taxonomy" id="4465"/>
    <lineage>
        <taxon>Eukaryota</taxon>
        <taxon>Viridiplantae</taxon>
        <taxon>Streptophyta</taxon>
        <taxon>Embryophyta</taxon>
        <taxon>Tracheophyta</taxon>
        <taxon>Spermatophyta</taxon>
        <taxon>Magnoliopsida</taxon>
        <taxon>Liliopsida</taxon>
        <taxon>Acoraceae</taxon>
        <taxon>Acorus</taxon>
    </lineage>
</organism>
<accession>A0AAV9CRB6</accession>
<gene>
    <name evidence="2" type="ORF">QJS10_CPB18g00386</name>
</gene>
<name>A0AAV9CRB6_ACOCL</name>
<feature type="signal peptide" evidence="1">
    <location>
        <begin position="1"/>
        <end position="28"/>
    </location>
</feature>
<dbReference type="GO" id="GO:0006952">
    <property type="term" value="P:defense response"/>
    <property type="evidence" value="ECO:0007669"/>
    <property type="project" value="InterPro"/>
</dbReference>
<evidence type="ECO:0000313" key="3">
    <source>
        <dbReference type="Proteomes" id="UP001180020"/>
    </source>
</evidence>
<dbReference type="PANTHER" id="PTHR37245">
    <property type="entry name" value="PAMP-INDUCED SECRETED PEPTIDE 1"/>
    <property type="match status" value="1"/>
</dbReference>
<feature type="chain" id="PRO_5043900150" evidence="1">
    <location>
        <begin position="29"/>
        <end position="81"/>
    </location>
</feature>
<dbReference type="EMBL" id="JAUJYO010000018">
    <property type="protein sequence ID" value="KAK1290648.1"/>
    <property type="molecule type" value="Genomic_DNA"/>
</dbReference>
<keyword evidence="3" id="KW-1185">Reference proteome</keyword>
<dbReference type="InterPro" id="IPR040273">
    <property type="entry name" value="PIP1"/>
</dbReference>
<reference evidence="2" key="2">
    <citation type="submission" date="2023-06" db="EMBL/GenBank/DDBJ databases">
        <authorList>
            <person name="Ma L."/>
            <person name="Liu K.-W."/>
            <person name="Li Z."/>
            <person name="Hsiao Y.-Y."/>
            <person name="Qi Y."/>
            <person name="Fu T."/>
            <person name="Tang G."/>
            <person name="Zhang D."/>
            <person name="Sun W.-H."/>
            <person name="Liu D.-K."/>
            <person name="Li Y."/>
            <person name="Chen G.-Z."/>
            <person name="Liu X.-D."/>
            <person name="Liao X.-Y."/>
            <person name="Jiang Y.-T."/>
            <person name="Yu X."/>
            <person name="Hao Y."/>
            <person name="Huang J."/>
            <person name="Zhao X.-W."/>
            <person name="Ke S."/>
            <person name="Chen Y.-Y."/>
            <person name="Wu W.-L."/>
            <person name="Hsu J.-L."/>
            <person name="Lin Y.-F."/>
            <person name="Huang M.-D."/>
            <person name="Li C.-Y."/>
            <person name="Huang L."/>
            <person name="Wang Z.-W."/>
            <person name="Zhao X."/>
            <person name="Zhong W.-Y."/>
            <person name="Peng D.-H."/>
            <person name="Ahmad S."/>
            <person name="Lan S."/>
            <person name="Zhang J.-S."/>
            <person name="Tsai W.-C."/>
            <person name="Van De Peer Y."/>
            <person name="Liu Z.-J."/>
        </authorList>
    </citation>
    <scope>NUCLEOTIDE SEQUENCE</scope>
    <source>
        <strain evidence="2">CP</strain>
        <tissue evidence="2">Leaves</tissue>
    </source>
</reference>
<dbReference type="AlphaFoldDB" id="A0AAV9CRB6"/>
<comment type="caution">
    <text evidence="2">The sequence shown here is derived from an EMBL/GenBank/DDBJ whole genome shotgun (WGS) entry which is preliminary data.</text>
</comment>
<dbReference type="Proteomes" id="UP001180020">
    <property type="component" value="Unassembled WGS sequence"/>
</dbReference>
<evidence type="ECO:0000313" key="2">
    <source>
        <dbReference type="EMBL" id="KAK1290648.1"/>
    </source>
</evidence>
<sequence length="81" mass="8517">MGSMKTWSSIFFLILLAFAALRSNGADASRVLIGCDGGGNDERVGSSSYLSYPTVYEKARSSVVEWMGRLSAGPSPGGQGH</sequence>
<reference evidence="2" key="1">
    <citation type="journal article" date="2023" name="Nat. Commun.">
        <title>Diploid and tetraploid genomes of Acorus and the evolution of monocots.</title>
        <authorList>
            <person name="Ma L."/>
            <person name="Liu K.W."/>
            <person name="Li Z."/>
            <person name="Hsiao Y.Y."/>
            <person name="Qi Y."/>
            <person name="Fu T."/>
            <person name="Tang G.D."/>
            <person name="Zhang D."/>
            <person name="Sun W.H."/>
            <person name="Liu D.K."/>
            <person name="Li Y."/>
            <person name="Chen G.Z."/>
            <person name="Liu X.D."/>
            <person name="Liao X.Y."/>
            <person name="Jiang Y.T."/>
            <person name="Yu X."/>
            <person name="Hao Y."/>
            <person name="Huang J."/>
            <person name="Zhao X.W."/>
            <person name="Ke S."/>
            <person name="Chen Y.Y."/>
            <person name="Wu W.L."/>
            <person name="Hsu J.L."/>
            <person name="Lin Y.F."/>
            <person name="Huang M.D."/>
            <person name="Li C.Y."/>
            <person name="Huang L."/>
            <person name="Wang Z.W."/>
            <person name="Zhao X."/>
            <person name="Zhong W.Y."/>
            <person name="Peng D.H."/>
            <person name="Ahmad S."/>
            <person name="Lan S."/>
            <person name="Zhang J.S."/>
            <person name="Tsai W.C."/>
            <person name="Van de Peer Y."/>
            <person name="Liu Z.J."/>
        </authorList>
    </citation>
    <scope>NUCLEOTIDE SEQUENCE</scope>
    <source>
        <strain evidence="2">CP</strain>
    </source>
</reference>
<keyword evidence="1" id="KW-0732">Signal</keyword>